<dbReference type="OrthoDB" id="7565736at2"/>
<name>A0A2S2DHB2_9BURK</name>
<proteinExistence type="predicted"/>
<dbReference type="InterPro" id="IPR003477">
    <property type="entry name" value="PemK-like"/>
</dbReference>
<dbReference type="Gene3D" id="2.30.30.110">
    <property type="match status" value="1"/>
</dbReference>
<gene>
    <name evidence="1" type="ORF">DIR46_07295</name>
</gene>
<evidence type="ECO:0000313" key="1">
    <source>
        <dbReference type="EMBL" id="AWL04256.1"/>
    </source>
</evidence>
<sequence>MALKFFPEQGSILICDFKGFNDPEMTKRRPVVVISPKRKHSPRLCTIVPLSTTAPRPVEKFHVRLQIEPALPEPYDRAICWAKCDMIYQVSFDRLSLPCFGKISDGSRMYYQVPVAPEKLLEIRQAVAFALGLHD</sequence>
<dbReference type="EMBL" id="CP029343">
    <property type="protein sequence ID" value="AWL04256.1"/>
    <property type="molecule type" value="Genomic_DNA"/>
</dbReference>
<keyword evidence="2" id="KW-1185">Reference proteome</keyword>
<dbReference type="KEGG" id="mtim:DIR46_07295"/>
<dbReference type="Proteomes" id="UP000245820">
    <property type="component" value="Chromosome"/>
</dbReference>
<accession>A0A2S2DHB2</accession>
<dbReference type="InterPro" id="IPR011067">
    <property type="entry name" value="Plasmid_toxin/cell-grow_inhib"/>
</dbReference>
<evidence type="ECO:0000313" key="2">
    <source>
        <dbReference type="Proteomes" id="UP000245820"/>
    </source>
</evidence>
<dbReference type="Pfam" id="PF02452">
    <property type="entry name" value="PemK_toxin"/>
    <property type="match status" value="1"/>
</dbReference>
<reference evidence="1 2" key="1">
    <citation type="submission" date="2018-05" db="EMBL/GenBank/DDBJ databases">
        <title>Complete genome sequence of Massilia oculi sp. nov. CCUG 43427T (=DSM 26321T), the type strain of M. oculi, and comparison with genome sequences of other Massilia strains.</title>
        <authorList>
            <person name="Zhu B."/>
        </authorList>
    </citation>
    <scope>NUCLEOTIDE SEQUENCE [LARGE SCALE GENOMIC DNA]</scope>
    <source>
        <strain evidence="1 2">CCUG 43427</strain>
    </source>
</reference>
<organism evidence="1 2">
    <name type="scientific">Massilia oculi</name>
    <dbReference type="NCBI Taxonomy" id="945844"/>
    <lineage>
        <taxon>Bacteria</taxon>
        <taxon>Pseudomonadati</taxon>
        <taxon>Pseudomonadota</taxon>
        <taxon>Betaproteobacteria</taxon>
        <taxon>Burkholderiales</taxon>
        <taxon>Oxalobacteraceae</taxon>
        <taxon>Telluria group</taxon>
        <taxon>Massilia</taxon>
    </lineage>
</organism>
<protein>
    <submittedName>
        <fullName evidence="1">Type II toxin-antitoxin system PemK/MazF family toxin</fullName>
    </submittedName>
</protein>
<dbReference type="SUPFAM" id="SSF50118">
    <property type="entry name" value="Cell growth inhibitor/plasmid maintenance toxic component"/>
    <property type="match status" value="1"/>
</dbReference>
<dbReference type="RefSeq" id="WP_109344642.1">
    <property type="nucleotide sequence ID" value="NZ_CP029343.1"/>
</dbReference>
<dbReference type="GO" id="GO:0003677">
    <property type="term" value="F:DNA binding"/>
    <property type="evidence" value="ECO:0007669"/>
    <property type="project" value="InterPro"/>
</dbReference>
<dbReference type="AlphaFoldDB" id="A0A2S2DHB2"/>